<dbReference type="EMBL" id="UINC01085076">
    <property type="protein sequence ID" value="SVC32272.1"/>
    <property type="molecule type" value="Genomic_DNA"/>
</dbReference>
<evidence type="ECO:0000313" key="1">
    <source>
        <dbReference type="EMBL" id="SVC32272.1"/>
    </source>
</evidence>
<sequence>MTQDFPARANRPFNRTAYADAHVVADSLTDASELLVNPELASSGMRAFLTTHGFAA</sequence>
<organism evidence="1">
    <name type="scientific">marine metagenome</name>
    <dbReference type="NCBI Taxonomy" id="408172"/>
    <lineage>
        <taxon>unclassified sequences</taxon>
        <taxon>metagenomes</taxon>
        <taxon>ecological metagenomes</taxon>
    </lineage>
</organism>
<reference evidence="1" key="1">
    <citation type="submission" date="2018-05" db="EMBL/GenBank/DDBJ databases">
        <authorList>
            <person name="Lanie J.A."/>
            <person name="Ng W.-L."/>
            <person name="Kazmierczak K.M."/>
            <person name="Andrzejewski T.M."/>
            <person name="Davidsen T.M."/>
            <person name="Wayne K.J."/>
            <person name="Tettelin H."/>
            <person name="Glass J.I."/>
            <person name="Rusch D."/>
            <person name="Podicherti R."/>
            <person name="Tsui H.-C.T."/>
            <person name="Winkler M.E."/>
        </authorList>
    </citation>
    <scope>NUCLEOTIDE SEQUENCE</scope>
</reference>
<proteinExistence type="predicted"/>
<name>A0A382LAV4_9ZZZZ</name>
<gene>
    <name evidence="1" type="ORF">METZ01_LOCUS285126</name>
</gene>
<accession>A0A382LAV4</accession>
<protein>
    <submittedName>
        <fullName evidence="1">Uncharacterized protein</fullName>
    </submittedName>
</protein>
<dbReference type="AlphaFoldDB" id="A0A382LAV4"/>